<dbReference type="InterPro" id="IPR050904">
    <property type="entry name" value="Adhesion/Biosynth-related"/>
</dbReference>
<dbReference type="EMBL" id="JAVRRG010000249">
    <property type="protein sequence ID" value="KAK5075758.1"/>
    <property type="molecule type" value="Genomic_DNA"/>
</dbReference>
<keyword evidence="2" id="KW-0732">Signal</keyword>
<dbReference type="InterPro" id="IPR036378">
    <property type="entry name" value="FAS1_dom_sf"/>
</dbReference>
<dbReference type="Pfam" id="PF02469">
    <property type="entry name" value="Fasciclin"/>
    <property type="match status" value="2"/>
</dbReference>
<dbReference type="PROSITE" id="PS50213">
    <property type="entry name" value="FAS1"/>
    <property type="match status" value="2"/>
</dbReference>
<reference evidence="4 5" key="1">
    <citation type="submission" date="2023-08" db="EMBL/GenBank/DDBJ databases">
        <title>Black Yeasts Isolated from many extreme environments.</title>
        <authorList>
            <person name="Coleine C."/>
            <person name="Stajich J.E."/>
            <person name="Selbmann L."/>
        </authorList>
    </citation>
    <scope>NUCLEOTIDE SEQUENCE [LARGE SCALE GENOMIC DNA]</scope>
    <source>
        <strain evidence="4 5">CCFEE 5885</strain>
    </source>
</reference>
<protein>
    <recommendedName>
        <fullName evidence="3">FAS1 domain-containing protein</fullName>
    </recommendedName>
</protein>
<feature type="compositionally biased region" description="Polar residues" evidence="1">
    <location>
        <begin position="299"/>
        <end position="310"/>
    </location>
</feature>
<dbReference type="PANTHER" id="PTHR10900:SF77">
    <property type="entry name" value="FI19380P1"/>
    <property type="match status" value="1"/>
</dbReference>
<feature type="region of interest" description="Disordered" evidence="1">
    <location>
        <begin position="299"/>
        <end position="318"/>
    </location>
</feature>
<dbReference type="Proteomes" id="UP001345013">
    <property type="component" value="Unassembled WGS sequence"/>
</dbReference>
<comment type="caution">
    <text evidence="4">The sequence shown here is derived from an EMBL/GenBank/DDBJ whole genome shotgun (WGS) entry which is preliminary data.</text>
</comment>
<proteinExistence type="predicted"/>
<evidence type="ECO:0000259" key="3">
    <source>
        <dbReference type="PROSITE" id="PS50213"/>
    </source>
</evidence>
<dbReference type="Gene3D" id="2.30.180.10">
    <property type="entry name" value="FAS1 domain"/>
    <property type="match status" value="2"/>
</dbReference>
<feature type="domain" description="FAS1" evidence="3">
    <location>
        <begin position="155"/>
        <end position="292"/>
    </location>
</feature>
<name>A0ABR0JVL5_9EURO</name>
<sequence>MHFKALALASFVSAAAGQSLTEALENFQEQLAGMTDITLLAPSDAAFAGTLANDSLTELTANEAMITSLFSYHVLNGTYSNFSIMPEFIVTALMQGPYSNVTGGQVVEVIASSNSTNATVSFFSGLLQESMIIPPGSTNSSSGSGNGTTFDGGIIYVIDQFLVVPENITNTAVQLNLRSAVGALGAADLDTSVNGLTDVTCFIPDNEAFQAVGATIATSSDADLARIMQYHIVNGTVGYSSTLTNGTTLTTLNGIDVTITELDGNIFVNSARVITPNVLVANGVIHVIDGVLNPGNMTASADPTATSQEPAFSGASAATDAPFTSGVTSATTSVNTEAPTSIASAAAGTSEAKAPVQTGAIGAAALFGGAAIMMNM</sequence>
<evidence type="ECO:0000313" key="4">
    <source>
        <dbReference type="EMBL" id="KAK5075758.1"/>
    </source>
</evidence>
<evidence type="ECO:0000256" key="1">
    <source>
        <dbReference type="SAM" id="MobiDB-lite"/>
    </source>
</evidence>
<dbReference type="PANTHER" id="PTHR10900">
    <property type="entry name" value="PERIOSTIN-RELATED"/>
    <property type="match status" value="1"/>
</dbReference>
<feature type="signal peptide" evidence="2">
    <location>
        <begin position="1"/>
        <end position="17"/>
    </location>
</feature>
<dbReference type="SUPFAM" id="SSF82153">
    <property type="entry name" value="FAS1 domain"/>
    <property type="match status" value="2"/>
</dbReference>
<feature type="chain" id="PRO_5047481841" description="FAS1 domain-containing protein" evidence="2">
    <location>
        <begin position="18"/>
        <end position="376"/>
    </location>
</feature>
<evidence type="ECO:0000256" key="2">
    <source>
        <dbReference type="SAM" id="SignalP"/>
    </source>
</evidence>
<gene>
    <name evidence="4" type="ORF">LTR24_009906</name>
</gene>
<organism evidence="4 5">
    <name type="scientific">Lithohypha guttulata</name>
    <dbReference type="NCBI Taxonomy" id="1690604"/>
    <lineage>
        <taxon>Eukaryota</taxon>
        <taxon>Fungi</taxon>
        <taxon>Dikarya</taxon>
        <taxon>Ascomycota</taxon>
        <taxon>Pezizomycotina</taxon>
        <taxon>Eurotiomycetes</taxon>
        <taxon>Chaetothyriomycetidae</taxon>
        <taxon>Chaetothyriales</taxon>
        <taxon>Trichomeriaceae</taxon>
        <taxon>Lithohypha</taxon>
    </lineage>
</organism>
<dbReference type="SMART" id="SM00554">
    <property type="entry name" value="FAS1"/>
    <property type="match status" value="2"/>
</dbReference>
<accession>A0ABR0JVL5</accession>
<keyword evidence="5" id="KW-1185">Reference proteome</keyword>
<evidence type="ECO:0000313" key="5">
    <source>
        <dbReference type="Proteomes" id="UP001345013"/>
    </source>
</evidence>
<dbReference type="InterPro" id="IPR000782">
    <property type="entry name" value="FAS1_domain"/>
</dbReference>
<feature type="domain" description="FAS1" evidence="3">
    <location>
        <begin position="1"/>
        <end position="162"/>
    </location>
</feature>